<comment type="caution">
    <text evidence="9">The sequence shown here is derived from an EMBL/GenBank/DDBJ whole genome shotgun (WGS) entry which is preliminary data.</text>
</comment>
<feature type="transmembrane region" description="Helical" evidence="7">
    <location>
        <begin position="34"/>
        <end position="55"/>
    </location>
</feature>
<comment type="subcellular location">
    <subcellularLocation>
        <location evidence="1">Cell membrane</location>
        <topology evidence="1">Multi-pass membrane protein</topology>
    </subcellularLocation>
</comment>
<dbReference type="RefSeq" id="WP_191829062.1">
    <property type="nucleotide sequence ID" value="NZ_JACYHB010000007.1"/>
</dbReference>
<dbReference type="AlphaFoldDB" id="A0A927G9M1"/>
<accession>A0A927G9M1</accession>
<keyword evidence="10" id="KW-1185">Reference proteome</keyword>
<evidence type="ECO:0000259" key="8">
    <source>
        <dbReference type="Pfam" id="PF13396"/>
    </source>
</evidence>
<keyword evidence="2" id="KW-1003">Cell membrane</keyword>
<evidence type="ECO:0000256" key="1">
    <source>
        <dbReference type="ARBA" id="ARBA00004651"/>
    </source>
</evidence>
<evidence type="ECO:0000256" key="7">
    <source>
        <dbReference type="SAM" id="Phobius"/>
    </source>
</evidence>
<feature type="region of interest" description="Disordered" evidence="6">
    <location>
        <begin position="62"/>
        <end position="175"/>
    </location>
</feature>
<keyword evidence="4 7" id="KW-1133">Transmembrane helix</keyword>
<name>A0A927G9M1_9MICO</name>
<reference evidence="9" key="2">
    <citation type="submission" date="2020-09" db="EMBL/GenBank/DDBJ databases">
        <authorList>
            <person name="Yu Y."/>
        </authorList>
    </citation>
    <scope>NUCLEOTIDE SEQUENCE</scope>
    <source>
        <strain evidence="9">KCTC 49039</strain>
    </source>
</reference>
<evidence type="ECO:0000256" key="4">
    <source>
        <dbReference type="ARBA" id="ARBA00022989"/>
    </source>
</evidence>
<dbReference type="EMBL" id="JACYHB010000007">
    <property type="protein sequence ID" value="MBD8079487.1"/>
    <property type="molecule type" value="Genomic_DNA"/>
</dbReference>
<evidence type="ECO:0000256" key="6">
    <source>
        <dbReference type="SAM" id="MobiDB-lite"/>
    </source>
</evidence>
<feature type="compositionally biased region" description="Gly residues" evidence="6">
    <location>
        <begin position="62"/>
        <end position="76"/>
    </location>
</feature>
<dbReference type="Pfam" id="PF13396">
    <property type="entry name" value="PLDc_N"/>
    <property type="match status" value="1"/>
</dbReference>
<evidence type="ECO:0000256" key="5">
    <source>
        <dbReference type="ARBA" id="ARBA00023136"/>
    </source>
</evidence>
<evidence type="ECO:0000313" key="10">
    <source>
        <dbReference type="Proteomes" id="UP000610846"/>
    </source>
</evidence>
<feature type="domain" description="Cardiolipin synthase N-terminal" evidence="8">
    <location>
        <begin position="13"/>
        <end position="57"/>
    </location>
</feature>
<reference evidence="9" key="1">
    <citation type="journal article" date="2018" name="Curr. Microbiol.">
        <title>Cellulosimicrobium arenosum sp. nov., Isolated from Marine Sediment Sand.</title>
        <authorList>
            <person name="Oh M."/>
            <person name="Kim J.H."/>
            <person name="Yoon J.H."/>
            <person name="Schumann P."/>
            <person name="Kim W."/>
        </authorList>
    </citation>
    <scope>NUCLEOTIDE SEQUENCE</scope>
    <source>
        <strain evidence="9">KCTC 49039</strain>
    </source>
</reference>
<evidence type="ECO:0000256" key="2">
    <source>
        <dbReference type="ARBA" id="ARBA00022475"/>
    </source>
</evidence>
<dbReference type="Proteomes" id="UP000610846">
    <property type="component" value="Unassembled WGS sequence"/>
</dbReference>
<sequence>MFRVLLVLLAVGLAVYALVDLASSDERRRGGIPKWLWVVLIVLLPYLGPVAWILVGRAASRGPGGTGVGRAGGPAGTGPARRRRGPVAPDDDPDFLWRLEQQRRRQDRETDPAPGTDVPPTSGPSARPGEGTDGAPPSDVDSQADAGPDDSGPGDSDPSDSGSGPTAGRDEPGKR</sequence>
<dbReference type="GO" id="GO:0005886">
    <property type="term" value="C:plasma membrane"/>
    <property type="evidence" value="ECO:0007669"/>
    <property type="project" value="UniProtKB-SubCell"/>
</dbReference>
<gene>
    <name evidence="9" type="ORF">IF651_10520</name>
</gene>
<proteinExistence type="predicted"/>
<dbReference type="InterPro" id="IPR027379">
    <property type="entry name" value="CLS_N"/>
</dbReference>
<keyword evidence="3 7" id="KW-0812">Transmembrane</keyword>
<protein>
    <submittedName>
        <fullName evidence="9">PLDc_N domain-containing protein</fullName>
    </submittedName>
</protein>
<organism evidence="9 10">
    <name type="scientific">Cellulosimicrobium arenosum</name>
    <dbReference type="NCBI Taxonomy" id="2708133"/>
    <lineage>
        <taxon>Bacteria</taxon>
        <taxon>Bacillati</taxon>
        <taxon>Actinomycetota</taxon>
        <taxon>Actinomycetes</taxon>
        <taxon>Micrococcales</taxon>
        <taxon>Promicromonosporaceae</taxon>
        <taxon>Cellulosimicrobium</taxon>
    </lineage>
</organism>
<evidence type="ECO:0000313" key="9">
    <source>
        <dbReference type="EMBL" id="MBD8079487.1"/>
    </source>
</evidence>
<keyword evidence="5 7" id="KW-0472">Membrane</keyword>
<evidence type="ECO:0000256" key="3">
    <source>
        <dbReference type="ARBA" id="ARBA00022692"/>
    </source>
</evidence>
<feature type="compositionally biased region" description="Basic and acidic residues" evidence="6">
    <location>
        <begin position="95"/>
        <end position="111"/>
    </location>
</feature>
<feature type="compositionally biased region" description="Low complexity" evidence="6">
    <location>
        <begin position="149"/>
        <end position="164"/>
    </location>
</feature>